<evidence type="ECO:0000313" key="1">
    <source>
        <dbReference type="EMBL" id="SMH45542.1"/>
    </source>
</evidence>
<sequence length="84" mass="9515">MKRRHRATLEAIFARPTSGTIRWSDIEALFISLGAEVSEREGSRIGVFLFGEVRVFHRPHPSPETDKGAVTSIRKWLEANEIVP</sequence>
<evidence type="ECO:0000313" key="2">
    <source>
        <dbReference type="Proteomes" id="UP000193083"/>
    </source>
</evidence>
<dbReference type="GO" id="GO:0003729">
    <property type="term" value="F:mRNA binding"/>
    <property type="evidence" value="ECO:0007669"/>
    <property type="project" value="InterPro"/>
</dbReference>
<dbReference type="Proteomes" id="UP000193083">
    <property type="component" value="Unassembled WGS sequence"/>
</dbReference>
<dbReference type="Pfam" id="PF07927">
    <property type="entry name" value="HicA_toxin"/>
    <property type="match status" value="1"/>
</dbReference>
<reference evidence="1 2" key="1">
    <citation type="submission" date="2017-04" db="EMBL/GenBank/DDBJ databases">
        <authorList>
            <person name="Afonso C.L."/>
            <person name="Miller P.J."/>
            <person name="Scott M.A."/>
            <person name="Spackman E."/>
            <person name="Goraichik I."/>
            <person name="Dimitrov K.M."/>
            <person name="Suarez D.L."/>
            <person name="Swayne D.E."/>
        </authorList>
    </citation>
    <scope>NUCLEOTIDE SEQUENCE [LARGE SCALE GENOMIC DNA]</scope>
    <source>
        <strain evidence="1 2">B5P</strain>
    </source>
</reference>
<dbReference type="RefSeq" id="WP_085465089.1">
    <property type="nucleotide sequence ID" value="NZ_FXBL01000004.1"/>
</dbReference>
<accession>A0A1X7P4B6</accession>
<dbReference type="AlphaFoldDB" id="A0A1X7P4B6"/>
<keyword evidence="2" id="KW-1185">Reference proteome</keyword>
<dbReference type="OrthoDB" id="73001at2"/>
<name>A0A1X7P4B6_9HYPH</name>
<protein>
    <submittedName>
        <fullName evidence="1">HicA toxin of toxin-antitoxin</fullName>
    </submittedName>
</protein>
<gene>
    <name evidence="1" type="ORF">SAMN02982922_3238</name>
</gene>
<dbReference type="InterPro" id="IPR012933">
    <property type="entry name" value="HicA_mRNA_interferase"/>
</dbReference>
<dbReference type="EMBL" id="FXBL01000004">
    <property type="protein sequence ID" value="SMH45542.1"/>
    <property type="molecule type" value="Genomic_DNA"/>
</dbReference>
<proteinExistence type="predicted"/>
<organism evidence="1 2">
    <name type="scientific">Mesorhizobium australicum</name>
    <dbReference type="NCBI Taxonomy" id="536018"/>
    <lineage>
        <taxon>Bacteria</taxon>
        <taxon>Pseudomonadati</taxon>
        <taxon>Pseudomonadota</taxon>
        <taxon>Alphaproteobacteria</taxon>
        <taxon>Hyphomicrobiales</taxon>
        <taxon>Phyllobacteriaceae</taxon>
        <taxon>Mesorhizobium</taxon>
    </lineage>
</organism>